<dbReference type="SUPFAM" id="SSF48008">
    <property type="entry name" value="GntR ligand-binding domain-like"/>
    <property type="match status" value="1"/>
</dbReference>
<evidence type="ECO:0000256" key="3">
    <source>
        <dbReference type="ARBA" id="ARBA00023163"/>
    </source>
</evidence>
<name>A0A2S0MRG3_9RHOB</name>
<sequence>MTPVDTSPAATAAATAPVTVSERIHLALRQEIMRCEIAPGATLDAAAIARRYGVSKTPVRDAMQRLAADGLVTILPRSGYRVAAITFQAVHEILDLRAAIGPHMARQAARYAGPDDIAGMRRIVAEYAAPMDVGAMQQVARRFHLAIARCSRNKRLVTLSEGLFDELERLLRFAIDFSVKAGEHSDEHTALVDAIEAGDGDRAAAIETDHIRHSREFLIERLMTLGYLSESEIRGGGAGRGERR</sequence>
<keyword evidence="2" id="KW-0238">DNA-binding</keyword>
<dbReference type="InterPro" id="IPR036390">
    <property type="entry name" value="WH_DNA-bd_sf"/>
</dbReference>
<dbReference type="KEGG" id="thas:C6Y53_12565"/>
<dbReference type="GO" id="GO:0003677">
    <property type="term" value="F:DNA binding"/>
    <property type="evidence" value="ECO:0007669"/>
    <property type="project" value="UniProtKB-KW"/>
</dbReference>
<dbReference type="Proteomes" id="UP000237655">
    <property type="component" value="Chromosome"/>
</dbReference>
<dbReference type="PANTHER" id="PTHR43537">
    <property type="entry name" value="TRANSCRIPTIONAL REGULATOR, GNTR FAMILY"/>
    <property type="match status" value="1"/>
</dbReference>
<reference evidence="6" key="1">
    <citation type="submission" date="2018-03" db="EMBL/GenBank/DDBJ databases">
        <title>Genomic analysis of the strain SH-1 isolated from shrimp intestine.</title>
        <authorList>
            <person name="Kim Y.-S."/>
            <person name="Kim S.-E."/>
            <person name="Kim K.-H."/>
        </authorList>
    </citation>
    <scope>NUCLEOTIDE SEQUENCE [LARGE SCALE GENOMIC DNA]</scope>
    <source>
        <strain evidence="6">SH-1</strain>
    </source>
</reference>
<dbReference type="Gene3D" id="1.20.120.530">
    <property type="entry name" value="GntR ligand-binding domain-like"/>
    <property type="match status" value="1"/>
</dbReference>
<dbReference type="SMART" id="SM00345">
    <property type="entry name" value="HTH_GNTR"/>
    <property type="match status" value="1"/>
</dbReference>
<dbReference type="EMBL" id="CP027665">
    <property type="protein sequence ID" value="AVO38436.1"/>
    <property type="molecule type" value="Genomic_DNA"/>
</dbReference>
<dbReference type="CDD" id="cd07377">
    <property type="entry name" value="WHTH_GntR"/>
    <property type="match status" value="1"/>
</dbReference>
<dbReference type="PANTHER" id="PTHR43537:SF49">
    <property type="entry name" value="TRANSCRIPTIONAL REGULATORY PROTEIN"/>
    <property type="match status" value="1"/>
</dbReference>
<dbReference type="RefSeq" id="WP_106472749.1">
    <property type="nucleotide sequence ID" value="NZ_CP027665.1"/>
</dbReference>
<protein>
    <submittedName>
        <fullName evidence="5">GntR family transcriptional regulator</fullName>
    </submittedName>
</protein>
<dbReference type="InterPro" id="IPR008920">
    <property type="entry name" value="TF_FadR/GntR_C"/>
</dbReference>
<dbReference type="GO" id="GO:0003700">
    <property type="term" value="F:DNA-binding transcription factor activity"/>
    <property type="evidence" value="ECO:0007669"/>
    <property type="project" value="InterPro"/>
</dbReference>
<evidence type="ECO:0000256" key="1">
    <source>
        <dbReference type="ARBA" id="ARBA00023015"/>
    </source>
</evidence>
<gene>
    <name evidence="5" type="ORF">C6Y53_12565</name>
</gene>
<feature type="domain" description="HTH gntR-type" evidence="4">
    <location>
        <begin position="18"/>
        <end position="85"/>
    </location>
</feature>
<dbReference type="AlphaFoldDB" id="A0A2S0MRG3"/>
<dbReference type="InterPro" id="IPR000524">
    <property type="entry name" value="Tscrpt_reg_HTH_GntR"/>
</dbReference>
<keyword evidence="1" id="KW-0805">Transcription regulation</keyword>
<evidence type="ECO:0000256" key="2">
    <source>
        <dbReference type="ARBA" id="ARBA00023125"/>
    </source>
</evidence>
<accession>A0A2S0MRG3</accession>
<keyword evidence="3" id="KW-0804">Transcription</keyword>
<dbReference type="Pfam" id="PF07729">
    <property type="entry name" value="FCD"/>
    <property type="match status" value="1"/>
</dbReference>
<dbReference type="SMART" id="SM00895">
    <property type="entry name" value="FCD"/>
    <property type="match status" value="1"/>
</dbReference>
<dbReference type="SUPFAM" id="SSF46785">
    <property type="entry name" value="Winged helix' DNA-binding domain"/>
    <property type="match status" value="1"/>
</dbReference>
<proteinExistence type="predicted"/>
<dbReference type="InterPro" id="IPR036388">
    <property type="entry name" value="WH-like_DNA-bd_sf"/>
</dbReference>
<evidence type="ECO:0000313" key="5">
    <source>
        <dbReference type="EMBL" id="AVO38436.1"/>
    </source>
</evidence>
<evidence type="ECO:0000313" key="6">
    <source>
        <dbReference type="Proteomes" id="UP000237655"/>
    </source>
</evidence>
<dbReference type="Pfam" id="PF00392">
    <property type="entry name" value="GntR"/>
    <property type="match status" value="1"/>
</dbReference>
<dbReference type="InterPro" id="IPR011711">
    <property type="entry name" value="GntR_C"/>
</dbReference>
<keyword evidence="6" id="KW-1185">Reference proteome</keyword>
<dbReference type="PROSITE" id="PS50949">
    <property type="entry name" value="HTH_GNTR"/>
    <property type="match status" value="1"/>
</dbReference>
<dbReference type="Gene3D" id="1.10.10.10">
    <property type="entry name" value="Winged helix-like DNA-binding domain superfamily/Winged helix DNA-binding domain"/>
    <property type="match status" value="1"/>
</dbReference>
<organism evidence="5 6">
    <name type="scientific">Pukyongiella litopenaei</name>
    <dbReference type="NCBI Taxonomy" id="2605946"/>
    <lineage>
        <taxon>Bacteria</taxon>
        <taxon>Pseudomonadati</taxon>
        <taxon>Pseudomonadota</taxon>
        <taxon>Alphaproteobacteria</taxon>
        <taxon>Rhodobacterales</taxon>
        <taxon>Paracoccaceae</taxon>
        <taxon>Pukyongiella</taxon>
    </lineage>
</organism>
<evidence type="ECO:0000259" key="4">
    <source>
        <dbReference type="PROSITE" id="PS50949"/>
    </source>
</evidence>